<organism evidence="3">
    <name type="scientific">Schizophyllum commune (strain H4-8 / FGSC 9210)</name>
    <name type="common">Split gill fungus</name>
    <dbReference type="NCBI Taxonomy" id="578458"/>
    <lineage>
        <taxon>Eukaryota</taxon>
        <taxon>Fungi</taxon>
        <taxon>Dikarya</taxon>
        <taxon>Basidiomycota</taxon>
        <taxon>Agaricomycotina</taxon>
        <taxon>Agaricomycetes</taxon>
        <taxon>Agaricomycetidae</taxon>
        <taxon>Agaricales</taxon>
        <taxon>Schizophyllaceae</taxon>
        <taxon>Schizophyllum</taxon>
    </lineage>
</organism>
<evidence type="ECO:0000313" key="2">
    <source>
        <dbReference type="EMBL" id="EFI99267.1"/>
    </source>
</evidence>
<proteinExistence type="predicted"/>
<evidence type="ECO:0000313" key="3">
    <source>
        <dbReference type="Proteomes" id="UP000007431"/>
    </source>
</evidence>
<protein>
    <submittedName>
        <fullName evidence="2">Uncharacterized protein</fullName>
    </submittedName>
</protein>
<dbReference type="Proteomes" id="UP000007431">
    <property type="component" value="Unassembled WGS sequence"/>
</dbReference>
<reference evidence="2 3" key="1">
    <citation type="journal article" date="2010" name="Nat. Biotechnol.">
        <title>Genome sequence of the model mushroom Schizophyllum commune.</title>
        <authorList>
            <person name="Ohm R.A."/>
            <person name="de Jong J.F."/>
            <person name="Lugones L.G."/>
            <person name="Aerts A."/>
            <person name="Kothe E."/>
            <person name="Stajich J.E."/>
            <person name="de Vries R.P."/>
            <person name="Record E."/>
            <person name="Levasseur A."/>
            <person name="Baker S.E."/>
            <person name="Bartholomew K.A."/>
            <person name="Coutinho P.M."/>
            <person name="Erdmann S."/>
            <person name="Fowler T.J."/>
            <person name="Gathman A.C."/>
            <person name="Lombard V."/>
            <person name="Henrissat B."/>
            <person name="Knabe N."/>
            <person name="Kuees U."/>
            <person name="Lilly W.W."/>
            <person name="Lindquist E."/>
            <person name="Lucas S."/>
            <person name="Magnuson J.K."/>
            <person name="Piumi F."/>
            <person name="Raudaskoski M."/>
            <person name="Salamov A."/>
            <person name="Schmutz J."/>
            <person name="Schwarze F.W.M.R."/>
            <person name="vanKuyk P.A."/>
            <person name="Horton J.S."/>
            <person name="Grigoriev I.V."/>
            <person name="Woesten H.A.B."/>
        </authorList>
    </citation>
    <scope>NUCLEOTIDE SEQUENCE [LARGE SCALE GENOMIC DNA]</scope>
    <source>
        <strain evidence="3">H4-8 / FGSC 9210</strain>
    </source>
</reference>
<accession>D8PYI7</accession>
<keyword evidence="3" id="KW-1185">Reference proteome</keyword>
<dbReference type="RefSeq" id="XP_003034170.1">
    <property type="nucleotide sequence ID" value="XM_003034124.1"/>
</dbReference>
<dbReference type="InParanoid" id="D8PYI7"/>
<dbReference type="GeneID" id="9592326"/>
<sequence length="124" mass="13289">MHNTAIGPNPEDGATNTPVEQSCGGALRVPITFTQMSGQPGQEPSRRIVGNQAANNRFLLFVPVPGPRKGWTLEIYTGVAIVLMAQGNGAGALGMVYSAQNHSDMVEPGLLRDLVFRWTRMVPS</sequence>
<evidence type="ECO:0000256" key="1">
    <source>
        <dbReference type="SAM" id="MobiDB-lite"/>
    </source>
</evidence>
<dbReference type="AlphaFoldDB" id="D8PYI7"/>
<name>D8PYI7_SCHCM</name>
<gene>
    <name evidence="2" type="ORF">SCHCODRAFT_233083</name>
</gene>
<dbReference type="VEuPathDB" id="FungiDB:SCHCODRAFT_02491160"/>
<dbReference type="EMBL" id="GL377304">
    <property type="protein sequence ID" value="EFI99267.1"/>
    <property type="molecule type" value="Genomic_DNA"/>
</dbReference>
<dbReference type="HOGENOM" id="CLU_2005227_0_0_1"/>
<feature type="region of interest" description="Disordered" evidence="1">
    <location>
        <begin position="1"/>
        <end position="21"/>
    </location>
</feature>
<dbReference type="KEGG" id="scm:SCHCO_02491160"/>